<keyword evidence="2" id="KW-1003">Cell membrane</keyword>
<reference evidence="7 10" key="2">
    <citation type="submission" date="2018-05" db="EMBL/GenBank/DDBJ databases">
        <title>Genomic Encyclopedia of Type Strains, Phase IV (KMG-IV): sequencing the most valuable type-strain genomes for metagenomic binning, comparative biology and taxonomic classification.</title>
        <authorList>
            <person name="Goeker M."/>
        </authorList>
    </citation>
    <scope>NUCLEOTIDE SEQUENCE [LARGE SCALE GENOMIC DNA]</scope>
    <source>
        <strain evidence="7 10">DSM 28816</strain>
    </source>
</reference>
<evidence type="ECO:0000256" key="1">
    <source>
        <dbReference type="ARBA" id="ARBA00004651"/>
    </source>
</evidence>
<keyword evidence="3 6" id="KW-0812">Transmembrane</keyword>
<comment type="subcellular location">
    <subcellularLocation>
        <location evidence="1">Cell membrane</location>
        <topology evidence="1">Multi-pass membrane protein</topology>
    </subcellularLocation>
</comment>
<feature type="transmembrane region" description="Helical" evidence="6">
    <location>
        <begin position="69"/>
        <end position="88"/>
    </location>
</feature>
<keyword evidence="9" id="KW-1185">Reference proteome</keyword>
<sequence>MNTISTNLKNSWKVILLPVFVYALFFICSGGSFGKPTSILMNLKQTLAPTLISYAMCCNMLCDRMDLSAGAVVMLSAMFGAKLVYLYGIGLIPFVLIVVLTGVVLGIISGAMYLFLRVPAIVTALGVCMVYETLSNLASISWVTAISGEITMLGRFPYCFILFGLMFVLFYLIFNYTKFGYHVRACASSQQIAKNIGVNTRKTAFLCYVVSALFLGVAALLKISIQGSIDTPMYMSSTNIIFNCMLGIYVGLALEQYCNLLIGIFIGNFVLNMLTTGLLSLGLSASLQDTASGIFLLIIMIFTYNNQRVIDFINSQKKKNELIKANQ</sequence>
<dbReference type="AlphaFoldDB" id="A0A255I4Y8"/>
<dbReference type="Proteomes" id="UP000247523">
    <property type="component" value="Unassembled WGS sequence"/>
</dbReference>
<feature type="transmembrane region" description="Helical" evidence="6">
    <location>
        <begin position="203"/>
        <end position="221"/>
    </location>
</feature>
<dbReference type="GO" id="GO:0005886">
    <property type="term" value="C:plasma membrane"/>
    <property type="evidence" value="ECO:0007669"/>
    <property type="project" value="UniProtKB-SubCell"/>
</dbReference>
<dbReference type="EMBL" id="QICS01000001">
    <property type="protein sequence ID" value="PXV95662.1"/>
    <property type="molecule type" value="Genomic_DNA"/>
</dbReference>
<protein>
    <submittedName>
        <fullName evidence="7">Monosaccharide ABC transporter membrane protein (CUT2 family)</fullName>
    </submittedName>
</protein>
<dbReference type="GO" id="GO:0022857">
    <property type="term" value="F:transmembrane transporter activity"/>
    <property type="evidence" value="ECO:0007669"/>
    <property type="project" value="InterPro"/>
</dbReference>
<reference evidence="8" key="3">
    <citation type="submission" date="2018-07" db="EMBL/GenBank/DDBJ databases">
        <authorList>
            <person name="Quirk P.G."/>
            <person name="Krulwich T.A."/>
        </authorList>
    </citation>
    <scope>NUCLEOTIDE SEQUENCE</scope>
    <source>
        <strain evidence="8">CCRI-19302</strain>
    </source>
</reference>
<evidence type="ECO:0000256" key="6">
    <source>
        <dbReference type="SAM" id="Phobius"/>
    </source>
</evidence>
<feature type="transmembrane region" description="Helical" evidence="6">
    <location>
        <begin position="122"/>
        <end position="143"/>
    </location>
</feature>
<evidence type="ECO:0000256" key="4">
    <source>
        <dbReference type="ARBA" id="ARBA00022989"/>
    </source>
</evidence>
<evidence type="ECO:0000256" key="2">
    <source>
        <dbReference type="ARBA" id="ARBA00022475"/>
    </source>
</evidence>
<evidence type="ECO:0000256" key="5">
    <source>
        <dbReference type="ARBA" id="ARBA00023136"/>
    </source>
</evidence>
<keyword evidence="4 6" id="KW-1133">Transmembrane helix</keyword>
<evidence type="ECO:0000313" key="8">
    <source>
        <dbReference type="EMBL" id="RDY33290.1"/>
    </source>
</evidence>
<feature type="transmembrane region" description="Helical" evidence="6">
    <location>
        <begin position="261"/>
        <end position="285"/>
    </location>
</feature>
<dbReference type="Pfam" id="PF02653">
    <property type="entry name" value="BPD_transp_2"/>
    <property type="match status" value="1"/>
</dbReference>
<name>A0A255I4Y8_9FIRM</name>
<evidence type="ECO:0000313" key="7">
    <source>
        <dbReference type="EMBL" id="PXV95662.1"/>
    </source>
</evidence>
<accession>A0A255I4Y8</accession>
<feature type="transmembrane region" description="Helical" evidence="6">
    <location>
        <begin position="12"/>
        <end position="34"/>
    </location>
</feature>
<dbReference type="PANTHER" id="PTHR32196">
    <property type="entry name" value="ABC TRANSPORTER PERMEASE PROTEIN YPHD-RELATED-RELATED"/>
    <property type="match status" value="1"/>
</dbReference>
<feature type="transmembrane region" description="Helical" evidence="6">
    <location>
        <begin position="94"/>
        <end position="115"/>
    </location>
</feature>
<feature type="transmembrane region" description="Helical" evidence="6">
    <location>
        <begin position="233"/>
        <end position="254"/>
    </location>
</feature>
<dbReference type="InterPro" id="IPR001851">
    <property type="entry name" value="ABC_transp_permease"/>
</dbReference>
<dbReference type="Proteomes" id="UP000216411">
    <property type="component" value="Unassembled WGS sequence"/>
</dbReference>
<comment type="caution">
    <text evidence="7">The sequence shown here is derived from an EMBL/GenBank/DDBJ whole genome shotgun (WGS) entry which is preliminary data.</text>
</comment>
<evidence type="ECO:0000313" key="10">
    <source>
        <dbReference type="Proteomes" id="UP000247523"/>
    </source>
</evidence>
<feature type="transmembrane region" description="Helical" evidence="6">
    <location>
        <begin position="155"/>
        <end position="174"/>
    </location>
</feature>
<dbReference type="EMBL" id="NOKA02000001">
    <property type="protein sequence ID" value="RDY33290.1"/>
    <property type="molecule type" value="Genomic_DNA"/>
</dbReference>
<reference evidence="8 9" key="1">
    <citation type="journal article" date="2017" name="Genome Announc.">
        <title>Draft Genome Sequence of a Sporulating and Motile Strain of Lachnotalea glycerini Isolated from Water in Quebec City, Canada.</title>
        <authorList>
            <person name="Maheux A.F."/>
            <person name="Boudreau D.K."/>
            <person name="Berube E."/>
            <person name="Boissinot M."/>
            <person name="Raymond F."/>
            <person name="Brodeur S."/>
            <person name="Corbeil J."/>
            <person name="Isabel S."/>
            <person name="Omar R.F."/>
            <person name="Bergeron M.G."/>
        </authorList>
    </citation>
    <scope>NUCLEOTIDE SEQUENCE [LARGE SCALE GENOMIC DNA]</scope>
    <source>
        <strain evidence="8 9">CCRI-19302</strain>
    </source>
</reference>
<keyword evidence="5 6" id="KW-0472">Membrane</keyword>
<dbReference type="OrthoDB" id="2026129at2"/>
<evidence type="ECO:0000313" key="9">
    <source>
        <dbReference type="Proteomes" id="UP000216411"/>
    </source>
</evidence>
<proteinExistence type="predicted"/>
<evidence type="ECO:0000256" key="3">
    <source>
        <dbReference type="ARBA" id="ARBA00022692"/>
    </source>
</evidence>
<feature type="transmembrane region" description="Helical" evidence="6">
    <location>
        <begin position="291"/>
        <end position="310"/>
    </location>
</feature>
<organism evidence="7 10">
    <name type="scientific">Lachnotalea glycerini</name>
    <dbReference type="NCBI Taxonomy" id="1763509"/>
    <lineage>
        <taxon>Bacteria</taxon>
        <taxon>Bacillati</taxon>
        <taxon>Bacillota</taxon>
        <taxon>Clostridia</taxon>
        <taxon>Lachnospirales</taxon>
        <taxon>Lachnospiraceae</taxon>
        <taxon>Lachnotalea</taxon>
    </lineage>
</organism>
<gene>
    <name evidence="7" type="ORF">C8E03_101292</name>
    <name evidence="8" type="ORF">CG710_001845</name>
</gene>
<dbReference type="RefSeq" id="WP_094379759.1">
    <property type="nucleotide sequence ID" value="NZ_NOKA02000001.1"/>
</dbReference>